<organism evidence="2 3">
    <name type="scientific">Oleoguttula mirabilis</name>
    <dbReference type="NCBI Taxonomy" id="1507867"/>
    <lineage>
        <taxon>Eukaryota</taxon>
        <taxon>Fungi</taxon>
        <taxon>Dikarya</taxon>
        <taxon>Ascomycota</taxon>
        <taxon>Pezizomycotina</taxon>
        <taxon>Dothideomycetes</taxon>
        <taxon>Dothideomycetidae</taxon>
        <taxon>Mycosphaerellales</taxon>
        <taxon>Teratosphaeriaceae</taxon>
        <taxon>Oleoguttula</taxon>
    </lineage>
</organism>
<feature type="compositionally biased region" description="Basic and acidic residues" evidence="1">
    <location>
        <begin position="12"/>
        <end position="23"/>
    </location>
</feature>
<gene>
    <name evidence="2" type="ORF">LTR36_000626</name>
</gene>
<proteinExistence type="predicted"/>
<comment type="caution">
    <text evidence="2">The sequence shown here is derived from an EMBL/GenBank/DDBJ whole genome shotgun (WGS) entry which is preliminary data.</text>
</comment>
<protein>
    <submittedName>
        <fullName evidence="2">Uncharacterized protein</fullName>
    </submittedName>
</protein>
<dbReference type="AlphaFoldDB" id="A0AAV9JRR0"/>
<evidence type="ECO:0000256" key="1">
    <source>
        <dbReference type="SAM" id="MobiDB-lite"/>
    </source>
</evidence>
<accession>A0AAV9JRR0</accession>
<dbReference type="Proteomes" id="UP001324427">
    <property type="component" value="Unassembled WGS sequence"/>
</dbReference>
<feature type="region of interest" description="Disordered" evidence="1">
    <location>
        <begin position="1"/>
        <end position="58"/>
    </location>
</feature>
<sequence length="193" mass="22231">MSMRSDPNQPDIAEREYSPERWQSKAVLSQDWRTGTAPLADSPSDRPDTPGGERASGKRWVDMTSTCYKWVGGTLGHEEPCPEGRAHEVFPVLVNRAHLLGHKTKTCKFWTQNQCWWPAENCAFAQERFGTDDTDENSQLMTQKELKERKKRIDELVERRPCRAELRFMCKSGGVLLARGYEEALHYARAMQR</sequence>
<evidence type="ECO:0000313" key="2">
    <source>
        <dbReference type="EMBL" id="KAK4547669.1"/>
    </source>
</evidence>
<evidence type="ECO:0000313" key="3">
    <source>
        <dbReference type="Proteomes" id="UP001324427"/>
    </source>
</evidence>
<dbReference type="EMBL" id="JAVFHQ010000010">
    <property type="protein sequence ID" value="KAK4547669.1"/>
    <property type="molecule type" value="Genomic_DNA"/>
</dbReference>
<reference evidence="2 3" key="1">
    <citation type="submission" date="2021-11" db="EMBL/GenBank/DDBJ databases">
        <title>Black yeast isolated from Biological Soil Crust.</title>
        <authorList>
            <person name="Kurbessoian T."/>
        </authorList>
    </citation>
    <scope>NUCLEOTIDE SEQUENCE [LARGE SCALE GENOMIC DNA]</scope>
    <source>
        <strain evidence="2 3">CCFEE 5522</strain>
    </source>
</reference>
<name>A0AAV9JRR0_9PEZI</name>
<keyword evidence="3" id="KW-1185">Reference proteome</keyword>